<evidence type="ECO:0000256" key="3">
    <source>
        <dbReference type="ARBA" id="ARBA00039663"/>
    </source>
</evidence>
<evidence type="ECO:0000256" key="1">
    <source>
        <dbReference type="ARBA" id="ARBA00023002"/>
    </source>
</evidence>
<reference evidence="6 7" key="1">
    <citation type="journal article" date="2019" name="Emerg. Microbes Infect.">
        <title>Comprehensive subspecies identification of 175 nontuberculous mycobacteria species based on 7547 genomic profiles.</title>
        <authorList>
            <person name="Matsumoto Y."/>
            <person name="Kinjo T."/>
            <person name="Motooka D."/>
            <person name="Nabeya D."/>
            <person name="Jung N."/>
            <person name="Uechi K."/>
            <person name="Horii T."/>
            <person name="Iida T."/>
            <person name="Fujita J."/>
            <person name="Nakamura S."/>
        </authorList>
    </citation>
    <scope>NUCLEOTIDE SEQUENCE [LARGE SCALE GENOMIC DNA]</scope>
    <source>
        <strain evidence="6 7">JCM 16367</strain>
    </source>
</reference>
<dbReference type="AlphaFoldDB" id="A0A7I7PGJ6"/>
<dbReference type="InterPro" id="IPR016162">
    <property type="entry name" value="Ald_DH_N"/>
</dbReference>
<dbReference type="InterPro" id="IPR015590">
    <property type="entry name" value="Aldehyde_DH_dom"/>
</dbReference>
<dbReference type="GO" id="GO:0036243">
    <property type="term" value="F:succinate-semialdehyde dehydrogenase (NADP+) activity"/>
    <property type="evidence" value="ECO:0007669"/>
    <property type="project" value="UniProtKB-EC"/>
</dbReference>
<accession>A0A7I7PGJ6</accession>
<sequence>MLVQESVYDAFMEKFVAVIRSATVGDPFDPAVRFGPVISQGAADRILAAIDEAVAHKAGELVCRGKRIGGDLAGGYYIEPTVFGRADNPSALAQTETFGPAVAVMRFGDETEAVRIANDTVYGLNAFVQTRDLGRAHRVARQLQAGSVWINQLSDISPQGRYGGYKQSGFGRIGGLEGLYEFLQVKNIRIGMS</sequence>
<name>A0A7I7PGJ6_9MYCO</name>
<dbReference type="Proteomes" id="UP000466894">
    <property type="component" value="Chromosome"/>
</dbReference>
<gene>
    <name evidence="6" type="ORF">MNVI_29770</name>
</gene>
<evidence type="ECO:0000259" key="5">
    <source>
        <dbReference type="Pfam" id="PF00171"/>
    </source>
</evidence>
<evidence type="ECO:0000313" key="6">
    <source>
        <dbReference type="EMBL" id="BBY07659.1"/>
    </source>
</evidence>
<dbReference type="EC" id="1.2.1.79" evidence="2"/>
<dbReference type="SUPFAM" id="SSF53720">
    <property type="entry name" value="ALDH-like"/>
    <property type="match status" value="1"/>
</dbReference>
<organism evidence="6 7">
    <name type="scientific">Mycobacterium noviomagense</name>
    <dbReference type="NCBI Taxonomy" id="459858"/>
    <lineage>
        <taxon>Bacteria</taxon>
        <taxon>Bacillati</taxon>
        <taxon>Actinomycetota</taxon>
        <taxon>Actinomycetes</taxon>
        <taxon>Mycobacteriales</taxon>
        <taxon>Mycobacteriaceae</taxon>
        <taxon>Mycobacterium</taxon>
    </lineage>
</organism>
<dbReference type="Gene3D" id="3.40.605.10">
    <property type="entry name" value="Aldehyde Dehydrogenase, Chain A, domain 1"/>
    <property type="match status" value="1"/>
</dbReference>
<comment type="catalytic activity">
    <reaction evidence="4">
        <text>succinate semialdehyde + NADP(+) + H2O = succinate + NADPH + 2 H(+)</text>
        <dbReference type="Rhea" id="RHEA:13213"/>
        <dbReference type="ChEBI" id="CHEBI:15377"/>
        <dbReference type="ChEBI" id="CHEBI:15378"/>
        <dbReference type="ChEBI" id="CHEBI:30031"/>
        <dbReference type="ChEBI" id="CHEBI:57706"/>
        <dbReference type="ChEBI" id="CHEBI:57783"/>
        <dbReference type="ChEBI" id="CHEBI:58349"/>
        <dbReference type="EC" id="1.2.1.79"/>
    </reaction>
</comment>
<dbReference type="PANTHER" id="PTHR11699">
    <property type="entry name" value="ALDEHYDE DEHYDROGENASE-RELATED"/>
    <property type="match status" value="1"/>
</dbReference>
<evidence type="ECO:0000256" key="2">
    <source>
        <dbReference type="ARBA" id="ARBA00039122"/>
    </source>
</evidence>
<keyword evidence="1" id="KW-0560">Oxidoreductase</keyword>
<dbReference type="InterPro" id="IPR016163">
    <property type="entry name" value="Ald_DH_C"/>
</dbReference>
<feature type="domain" description="Aldehyde dehydrogenase" evidence="5">
    <location>
        <begin position="1"/>
        <end position="188"/>
    </location>
</feature>
<dbReference type="KEGG" id="mnv:MNVI_29770"/>
<dbReference type="Gene3D" id="3.40.309.10">
    <property type="entry name" value="Aldehyde Dehydrogenase, Chain A, domain 2"/>
    <property type="match status" value="1"/>
</dbReference>
<dbReference type="InterPro" id="IPR016161">
    <property type="entry name" value="Ald_DH/histidinol_DH"/>
</dbReference>
<evidence type="ECO:0000313" key="7">
    <source>
        <dbReference type="Proteomes" id="UP000466894"/>
    </source>
</evidence>
<proteinExistence type="predicted"/>
<dbReference type="Pfam" id="PF00171">
    <property type="entry name" value="Aldedh"/>
    <property type="match status" value="1"/>
</dbReference>
<dbReference type="EMBL" id="AP022583">
    <property type="protein sequence ID" value="BBY07659.1"/>
    <property type="molecule type" value="Genomic_DNA"/>
</dbReference>
<protein>
    <recommendedName>
        <fullName evidence="3">Putative succinate-semialdehyde dehydrogenase [NADP(+)] 2</fullName>
        <ecNumber evidence="2">1.2.1.79</ecNumber>
    </recommendedName>
</protein>
<evidence type="ECO:0000256" key="4">
    <source>
        <dbReference type="ARBA" id="ARBA00048559"/>
    </source>
</evidence>